<evidence type="ECO:0000313" key="3">
    <source>
        <dbReference type="Proteomes" id="UP000064893"/>
    </source>
</evidence>
<sequence>MAVDDTKLLFIVGRGRSGTSLLQTILNTHPQISVAPEAQFIMFLRRRYQNANWNESRIAAFARDLWLEERMENWHLEPEALKQQLLKHNENADFATLCKEVYFQYGLSKQKKQLKIVGDKNPHYALYLKHLIDLYPIAKFVHIVRDPRDTVLSYKAVNFDADHTATLANRWNIYNKAIVKFSRKMPGKFHFLRFEDLLSNPETTLTNLCEFLGVNYDPEMLNFYKKEQDWEAEFRKNLKSPLDPQKAFRWKQDMRSENIQYTSAITRKMAAEFGYEMPEVKYAGLRRLLTVPHCLYAHWVTFLEKLIYKFPLAITAPAIAFYRKLTAPKKSD</sequence>
<organism evidence="2 3">
    <name type="scientific">Salinivirga cyanobacteriivorans</name>
    <dbReference type="NCBI Taxonomy" id="1307839"/>
    <lineage>
        <taxon>Bacteria</taxon>
        <taxon>Pseudomonadati</taxon>
        <taxon>Bacteroidota</taxon>
        <taxon>Bacteroidia</taxon>
        <taxon>Bacteroidales</taxon>
        <taxon>Salinivirgaceae</taxon>
        <taxon>Salinivirga</taxon>
    </lineage>
</organism>
<dbReference type="GO" id="GO:0008476">
    <property type="term" value="F:protein-tyrosine sulfotransferase activity"/>
    <property type="evidence" value="ECO:0007669"/>
    <property type="project" value="InterPro"/>
</dbReference>
<dbReference type="OrthoDB" id="5432096at2"/>
<protein>
    <submittedName>
        <fullName evidence="2">Sulfotransferase domain protein</fullName>
    </submittedName>
</protein>
<dbReference type="RefSeq" id="WP_057952135.1">
    <property type="nucleotide sequence ID" value="NZ_CP013118.1"/>
</dbReference>
<dbReference type="Pfam" id="PF13469">
    <property type="entry name" value="Sulfotransfer_3"/>
    <property type="match status" value="1"/>
</dbReference>
<dbReference type="InterPro" id="IPR026634">
    <property type="entry name" value="TPST-like"/>
</dbReference>
<accession>A0A0S2HX20</accession>
<evidence type="ECO:0000256" key="1">
    <source>
        <dbReference type="ARBA" id="ARBA00022679"/>
    </source>
</evidence>
<proteinExistence type="predicted"/>
<dbReference type="SUPFAM" id="SSF52540">
    <property type="entry name" value="P-loop containing nucleoside triphosphate hydrolases"/>
    <property type="match status" value="1"/>
</dbReference>
<name>A0A0S2HX20_9BACT</name>
<keyword evidence="1 2" id="KW-0808">Transferase</keyword>
<evidence type="ECO:0000313" key="2">
    <source>
        <dbReference type="EMBL" id="ALO14602.1"/>
    </source>
</evidence>
<dbReference type="Gene3D" id="3.40.50.300">
    <property type="entry name" value="P-loop containing nucleotide triphosphate hydrolases"/>
    <property type="match status" value="1"/>
</dbReference>
<dbReference type="PANTHER" id="PTHR12788">
    <property type="entry name" value="PROTEIN-TYROSINE SULFOTRANSFERASE 2"/>
    <property type="match status" value="1"/>
</dbReference>
<dbReference type="Proteomes" id="UP000064893">
    <property type="component" value="Chromosome"/>
</dbReference>
<dbReference type="InterPro" id="IPR027417">
    <property type="entry name" value="P-loop_NTPase"/>
</dbReference>
<keyword evidence="3" id="KW-1185">Reference proteome</keyword>
<dbReference type="STRING" id="1307839.L21SP5_00935"/>
<dbReference type="PANTHER" id="PTHR12788:SF10">
    <property type="entry name" value="PROTEIN-TYROSINE SULFOTRANSFERASE"/>
    <property type="match status" value="1"/>
</dbReference>
<gene>
    <name evidence="2" type="ORF">L21SP5_00935</name>
</gene>
<dbReference type="AlphaFoldDB" id="A0A0S2HX20"/>
<dbReference type="EMBL" id="CP013118">
    <property type="protein sequence ID" value="ALO14602.1"/>
    <property type="molecule type" value="Genomic_DNA"/>
</dbReference>
<dbReference type="KEGG" id="blq:L21SP5_00935"/>
<reference evidence="2 3" key="1">
    <citation type="submission" date="2015-11" db="EMBL/GenBank/DDBJ databases">
        <title>Description and complete genome sequence of a novel strain predominating in hypersaline microbial mats and representing a new family of the Bacteriodetes phylum.</title>
        <authorList>
            <person name="Spring S."/>
            <person name="Bunk B."/>
            <person name="Sproer C."/>
            <person name="Klenk H.-P."/>
        </authorList>
    </citation>
    <scope>NUCLEOTIDE SEQUENCE [LARGE SCALE GENOMIC DNA]</scope>
    <source>
        <strain evidence="2 3">L21-Spi-D4</strain>
    </source>
</reference>